<reference evidence="1" key="1">
    <citation type="submission" date="2006-10" db="EMBL/GenBank/DDBJ databases">
        <authorList>
            <person name="Amadeo P."/>
            <person name="Zhao Q."/>
            <person name="Wortman J."/>
            <person name="Fraser-Liggett C."/>
            <person name="Carlton J."/>
        </authorList>
    </citation>
    <scope>NUCLEOTIDE SEQUENCE</scope>
    <source>
        <strain evidence="1">G3</strain>
    </source>
</reference>
<accession>A2HS46</accession>
<dbReference type="AlphaFoldDB" id="A2HS46"/>
<dbReference type="VEuPathDB" id="TrichDB:TVAGG3_0386840"/>
<dbReference type="EMBL" id="DS142694">
    <property type="protein sequence ID" value="EAX67771.1"/>
    <property type="molecule type" value="Genomic_DNA"/>
</dbReference>
<evidence type="ECO:0000313" key="2">
    <source>
        <dbReference type="Proteomes" id="UP000001542"/>
    </source>
</evidence>
<proteinExistence type="predicted"/>
<keyword evidence="2" id="KW-1185">Reference proteome</keyword>
<name>A2HS46_TRIV3</name>
<dbReference type="VEuPathDB" id="TrichDB:TVAG_101770"/>
<reference evidence="1" key="2">
    <citation type="journal article" date="2007" name="Science">
        <title>Draft genome sequence of the sexually transmitted pathogen Trichomonas vaginalis.</title>
        <authorList>
            <person name="Carlton J.M."/>
            <person name="Hirt R.P."/>
            <person name="Silva J.C."/>
            <person name="Delcher A.L."/>
            <person name="Schatz M."/>
            <person name="Zhao Q."/>
            <person name="Wortman J.R."/>
            <person name="Bidwell S.L."/>
            <person name="Alsmark U.C.M."/>
            <person name="Besteiro S."/>
            <person name="Sicheritz-Ponten T."/>
            <person name="Noel C.J."/>
            <person name="Dacks J.B."/>
            <person name="Foster P.G."/>
            <person name="Simillion C."/>
            <person name="Van de Peer Y."/>
            <person name="Miranda-Saavedra D."/>
            <person name="Barton G.J."/>
            <person name="Westrop G.D."/>
            <person name="Mueller S."/>
            <person name="Dessi D."/>
            <person name="Fiori P.L."/>
            <person name="Ren Q."/>
            <person name="Paulsen I."/>
            <person name="Zhang H."/>
            <person name="Bastida-Corcuera F.D."/>
            <person name="Simoes-Barbosa A."/>
            <person name="Brown M.T."/>
            <person name="Hayes R.D."/>
            <person name="Mukherjee M."/>
            <person name="Okumura C.Y."/>
            <person name="Schneider R."/>
            <person name="Smith A.J."/>
            <person name="Vanacova S."/>
            <person name="Villalvazo M."/>
            <person name="Haas B.J."/>
            <person name="Pertea M."/>
            <person name="Feldblyum T.V."/>
            <person name="Utterback T.R."/>
            <person name="Shu C.L."/>
            <person name="Osoegawa K."/>
            <person name="de Jong P.J."/>
            <person name="Hrdy I."/>
            <person name="Horvathova L."/>
            <person name="Zubacova Z."/>
            <person name="Dolezal P."/>
            <person name="Malik S.B."/>
            <person name="Logsdon J.M. Jr."/>
            <person name="Henze K."/>
            <person name="Gupta A."/>
            <person name="Wang C.C."/>
            <person name="Dunne R.L."/>
            <person name="Upcroft J.A."/>
            <person name="Upcroft P."/>
            <person name="White O."/>
            <person name="Salzberg S.L."/>
            <person name="Tang P."/>
            <person name="Chiu C.-H."/>
            <person name="Lee Y.-S."/>
            <person name="Embley T.M."/>
            <person name="Coombs G.H."/>
            <person name="Mottram J.C."/>
            <person name="Tachezy J."/>
            <person name="Fraser-Liggett C.M."/>
            <person name="Johnson P.J."/>
        </authorList>
    </citation>
    <scope>NUCLEOTIDE SEQUENCE [LARGE SCALE GENOMIC DNA]</scope>
    <source>
        <strain evidence="1">G3</strain>
    </source>
</reference>
<dbReference type="InParanoid" id="A2HS46"/>
<sequence>MLLAVFNVGVWAESSIQEPEPEANGLFGSSKTTTSDDPMAMLSTTKHCSVSNYNVKDPTDAAYSIYAETGLDYNQIKNFLTRSKFSSGSKTLLSKFAMSPGTSFDTRFSTYNGAVLYSVKTGDRRFAIKVGKVNCQTFLRATSTTTTKKRTWFVFRSTSSHKNARALKAWELDALCKHALAKVAPEMETYKNFK</sequence>
<organism evidence="1 2">
    <name type="scientific">Trichomonas vaginalis (strain ATCC PRA-98 / G3)</name>
    <dbReference type="NCBI Taxonomy" id="412133"/>
    <lineage>
        <taxon>Eukaryota</taxon>
        <taxon>Metamonada</taxon>
        <taxon>Parabasalia</taxon>
        <taxon>Trichomonadida</taxon>
        <taxon>Trichomonadidae</taxon>
        <taxon>Trichomonas</taxon>
    </lineage>
</organism>
<gene>
    <name evidence="1" type="ORF">TVAG_101770</name>
</gene>
<dbReference type="Proteomes" id="UP000001542">
    <property type="component" value="Unassembled WGS sequence"/>
</dbReference>
<protein>
    <submittedName>
        <fullName evidence="1">Uncharacterized protein</fullName>
    </submittedName>
</protein>
<evidence type="ECO:0000313" key="1">
    <source>
        <dbReference type="EMBL" id="EAX67771.1"/>
    </source>
</evidence>